<dbReference type="AlphaFoldDB" id="A0A074VR02"/>
<dbReference type="GeneID" id="63918250"/>
<dbReference type="EMBL" id="KL584837">
    <property type="protein sequence ID" value="KEQ61604.1"/>
    <property type="molecule type" value="Genomic_DNA"/>
</dbReference>
<evidence type="ECO:0000256" key="1">
    <source>
        <dbReference type="SAM" id="MobiDB-lite"/>
    </source>
</evidence>
<evidence type="ECO:0000313" key="2">
    <source>
        <dbReference type="EMBL" id="KEQ61604.1"/>
    </source>
</evidence>
<keyword evidence="3" id="KW-1185">Reference proteome</keyword>
<name>A0A074VR02_AURM1</name>
<feature type="compositionally biased region" description="Polar residues" evidence="1">
    <location>
        <begin position="51"/>
        <end position="62"/>
    </location>
</feature>
<accession>A0A074VR02</accession>
<sequence length="187" mass="21483">MPRYLRKSIMQKFYTDRRSKIIGELRARKGGIEKTDSTDTLSERQRHRRQQAMTSARRSSGEQPIVSPTHKIPIGRGGAGNMIAPEEIKEELEKASSNEEYDGLLEAYLFRSGRDIRLTDNFLALAEHNRRRSSSNWSLHSSNNGETSKTDAIKDFFRRGSRSKRKSLNQDEIEERREIEDKGAVKG</sequence>
<feature type="compositionally biased region" description="Low complexity" evidence="1">
    <location>
        <begin position="134"/>
        <end position="144"/>
    </location>
</feature>
<feature type="compositionally biased region" description="Basic and acidic residues" evidence="1">
    <location>
        <begin position="148"/>
        <end position="158"/>
    </location>
</feature>
<dbReference type="HOGENOM" id="CLU_1447377_0_0_1"/>
<feature type="region of interest" description="Disordered" evidence="1">
    <location>
        <begin position="129"/>
        <end position="187"/>
    </location>
</feature>
<evidence type="ECO:0000313" key="3">
    <source>
        <dbReference type="Proteomes" id="UP000030672"/>
    </source>
</evidence>
<dbReference type="RefSeq" id="XP_040878627.1">
    <property type="nucleotide sequence ID" value="XM_041024877.1"/>
</dbReference>
<reference evidence="2 3" key="1">
    <citation type="journal article" date="2014" name="BMC Genomics">
        <title>Genome sequencing of four Aureobasidium pullulans varieties: biotechnological potential, stress tolerance, and description of new species.</title>
        <authorList>
            <person name="Gostin Ar C."/>
            <person name="Ohm R.A."/>
            <person name="Kogej T."/>
            <person name="Sonjak S."/>
            <person name="Turk M."/>
            <person name="Zajc J."/>
            <person name="Zalar P."/>
            <person name="Grube M."/>
            <person name="Sun H."/>
            <person name="Han J."/>
            <person name="Sharma A."/>
            <person name="Chiniquy J."/>
            <person name="Ngan C.Y."/>
            <person name="Lipzen A."/>
            <person name="Barry K."/>
            <person name="Grigoriev I.V."/>
            <person name="Gunde-Cimerman N."/>
        </authorList>
    </citation>
    <scope>NUCLEOTIDE SEQUENCE [LARGE SCALE GENOMIC DNA]</scope>
    <source>
        <strain evidence="2 3">CBS 110374</strain>
    </source>
</reference>
<gene>
    <name evidence="2" type="ORF">M437DRAFT_67067</name>
</gene>
<feature type="compositionally biased region" description="Basic and acidic residues" evidence="1">
    <location>
        <begin position="174"/>
        <end position="187"/>
    </location>
</feature>
<protein>
    <submittedName>
        <fullName evidence="2">Uncharacterized protein</fullName>
    </submittedName>
</protein>
<dbReference type="Proteomes" id="UP000030672">
    <property type="component" value="Unassembled WGS sequence"/>
</dbReference>
<feature type="compositionally biased region" description="Basic and acidic residues" evidence="1">
    <location>
        <begin position="28"/>
        <end position="44"/>
    </location>
</feature>
<proteinExistence type="predicted"/>
<feature type="region of interest" description="Disordered" evidence="1">
    <location>
        <begin position="28"/>
        <end position="81"/>
    </location>
</feature>
<organism evidence="2 3">
    <name type="scientific">Aureobasidium melanogenum (strain CBS 110374)</name>
    <name type="common">Aureobasidium pullulans var. melanogenum</name>
    <dbReference type="NCBI Taxonomy" id="1043003"/>
    <lineage>
        <taxon>Eukaryota</taxon>
        <taxon>Fungi</taxon>
        <taxon>Dikarya</taxon>
        <taxon>Ascomycota</taxon>
        <taxon>Pezizomycotina</taxon>
        <taxon>Dothideomycetes</taxon>
        <taxon>Dothideomycetidae</taxon>
        <taxon>Dothideales</taxon>
        <taxon>Saccotheciaceae</taxon>
        <taxon>Aureobasidium</taxon>
    </lineage>
</organism>